<dbReference type="SUPFAM" id="SSF48403">
    <property type="entry name" value="Ankyrin repeat"/>
    <property type="match status" value="2"/>
</dbReference>
<dbReference type="InterPro" id="IPR036770">
    <property type="entry name" value="Ankyrin_rpt-contain_sf"/>
</dbReference>
<evidence type="ECO:0000259" key="8">
    <source>
        <dbReference type="PROSITE" id="PS50865"/>
    </source>
</evidence>
<dbReference type="PANTHER" id="PTHR15897:SF2">
    <property type="entry name" value="ANKYRIN REPEAT AND MYND DOMAIN-CONTAINING PROTEIN 1"/>
    <property type="match status" value="1"/>
</dbReference>
<dbReference type="AlphaFoldDB" id="A0A3B5A357"/>
<dbReference type="PROSITE" id="PS50297">
    <property type="entry name" value="ANK_REP_REGION"/>
    <property type="match status" value="2"/>
</dbReference>
<protein>
    <recommendedName>
        <fullName evidence="8">MYND-type domain-containing protein</fullName>
    </recommendedName>
</protein>
<evidence type="ECO:0000256" key="5">
    <source>
        <dbReference type="PROSITE-ProRule" id="PRU00023"/>
    </source>
</evidence>
<feature type="repeat" description="ANK" evidence="5">
    <location>
        <begin position="328"/>
        <end position="360"/>
    </location>
</feature>
<sequence>MLSTTCGGVAADAIREGASSPFASASEKRQGLGVQEWLDGSRYEGEFVNGLKHGRGRYTWINGESYEGSFYKDYKHGDALYCWPTGHKFIGKFYLNRKEGYGHSEPLLSSQGLYHNDQRFGPGVVSYSDGRQDVGLWLGGRLLRFCTPLEEGFSLKNFPEYAACMDSSVTADPLTQVHLPLLPPQVNVDKDLLANENAILPPGIESYSTDGDHLPLPPGRRRELDQLFYGELWEPDAHPHQGCERDPLSTLPLQARMQAHIHKHRLQAENVGWDVAAALSMNRETFGPKGPLEVRSELLIQHASQGELQAVSQILRTGLIHPDVTDSQGHTALIAATVNCHNDVIHLLLDMGADIDKLTCEGLSALAVCHVLYYPFKSLNTALVDPPAKTPKNSQNTSHLRAVKCPLTVNSSQSAGLAETKRLQKLNIYRRRREKRKVERLKTVRRQKEREKKGALRRMRKTSFDSACSLSSYNIQVTEEMMQRSAEALSRTGFPQCADTQGTVRKMAAMKIEHRVRLDTLKLLLERGADPNAARVPLLVLFLAIMAADTEAVRRLLLCGARTDIPLPPEKKGLYPLHVAAALPGPTGPRITELLLHTVPDPDARACDQDEVYEPDRVCISMKTEEPLSSSKSPHLKEGGRTALHVACQRDSDYNASKVVALLVSHSASTDLLWSGHSPLSLAIASGNELAVEELLKGGADPSIPLGRRVGSALCAVANINYHLGGNKIQLVQTDTHTLICVDENVSQTDFCYHCGRSVSVKLTACCRCHKVFHCSMNCKHKAWDEGHKEDFNEIFLLISHQSKC</sequence>
<organism evidence="9">
    <name type="scientific">Stegastes partitus</name>
    <name type="common">bicolor damselfish</name>
    <dbReference type="NCBI Taxonomy" id="144197"/>
    <lineage>
        <taxon>Eukaryota</taxon>
        <taxon>Metazoa</taxon>
        <taxon>Chordata</taxon>
        <taxon>Craniata</taxon>
        <taxon>Vertebrata</taxon>
        <taxon>Euteleostomi</taxon>
        <taxon>Actinopterygii</taxon>
        <taxon>Neopterygii</taxon>
        <taxon>Teleostei</taxon>
        <taxon>Neoteleostei</taxon>
        <taxon>Acanthomorphata</taxon>
        <taxon>Ovalentaria</taxon>
        <taxon>Pomacentridae</taxon>
        <taxon>Stegastes</taxon>
    </lineage>
</organism>
<dbReference type="InterPro" id="IPR053064">
    <property type="entry name" value="Ankyrin-MYND_domain-protein"/>
</dbReference>
<dbReference type="Gene3D" id="1.25.40.20">
    <property type="entry name" value="Ankyrin repeat-containing domain"/>
    <property type="match status" value="2"/>
</dbReference>
<dbReference type="SUPFAM" id="SSF82185">
    <property type="entry name" value="Histone H3 K4-specific methyltransferase SET7/9 N-terminal domain"/>
    <property type="match status" value="1"/>
</dbReference>
<evidence type="ECO:0000256" key="7">
    <source>
        <dbReference type="SAM" id="Coils"/>
    </source>
</evidence>
<dbReference type="SMART" id="SM00698">
    <property type="entry name" value="MORN"/>
    <property type="match status" value="2"/>
</dbReference>
<dbReference type="PROSITE" id="PS50088">
    <property type="entry name" value="ANK_REPEAT"/>
    <property type="match status" value="2"/>
</dbReference>
<keyword evidence="5" id="KW-0040">ANK repeat</keyword>
<dbReference type="STRING" id="144197.ENSSPAP00000014616"/>
<evidence type="ECO:0000256" key="2">
    <source>
        <dbReference type="ARBA" id="ARBA00022737"/>
    </source>
</evidence>
<dbReference type="PANTHER" id="PTHR15897">
    <property type="entry name" value="ANKYRIN REPEAT AND MYND DOMAIN PROTEIN 1"/>
    <property type="match status" value="1"/>
</dbReference>
<dbReference type="InterPro" id="IPR003409">
    <property type="entry name" value="MORN"/>
</dbReference>
<dbReference type="GeneTree" id="ENSGT00460000041630"/>
<feature type="domain" description="MYND-type" evidence="8">
    <location>
        <begin position="752"/>
        <end position="805"/>
    </location>
</feature>
<reference evidence="9" key="1">
    <citation type="submission" date="2023-09" db="UniProtKB">
        <authorList>
            <consortium name="Ensembl"/>
        </authorList>
    </citation>
    <scope>IDENTIFICATION</scope>
</reference>
<dbReference type="FunFam" id="2.20.110.10:FF:000002">
    <property type="entry name" value="Phosphatidylinositol 4-phosphate 5-kinase 8"/>
    <property type="match status" value="1"/>
</dbReference>
<keyword evidence="1" id="KW-0479">Metal-binding</keyword>
<evidence type="ECO:0000256" key="3">
    <source>
        <dbReference type="ARBA" id="ARBA00022771"/>
    </source>
</evidence>
<dbReference type="InterPro" id="IPR002893">
    <property type="entry name" value="Znf_MYND"/>
</dbReference>
<evidence type="ECO:0000313" key="9">
    <source>
        <dbReference type="Ensembl" id="ENSSPAP00000014616.1"/>
    </source>
</evidence>
<evidence type="ECO:0000256" key="6">
    <source>
        <dbReference type="PROSITE-ProRule" id="PRU00134"/>
    </source>
</evidence>
<dbReference type="Pfam" id="PF02493">
    <property type="entry name" value="MORN"/>
    <property type="match status" value="3"/>
</dbReference>
<dbReference type="PROSITE" id="PS50865">
    <property type="entry name" value="ZF_MYND_2"/>
    <property type="match status" value="1"/>
</dbReference>
<evidence type="ECO:0000256" key="4">
    <source>
        <dbReference type="ARBA" id="ARBA00022833"/>
    </source>
</evidence>
<accession>A0A3B5A357</accession>
<keyword evidence="4" id="KW-0862">Zinc</keyword>
<dbReference type="Ensembl" id="ENSSPAT00000014858.1">
    <property type="protein sequence ID" value="ENSSPAP00000014616.1"/>
    <property type="gene ID" value="ENSSPAG00000011023.1"/>
</dbReference>
<dbReference type="InterPro" id="IPR002110">
    <property type="entry name" value="Ankyrin_rpt"/>
</dbReference>
<dbReference type="GO" id="GO:0008270">
    <property type="term" value="F:zinc ion binding"/>
    <property type="evidence" value="ECO:0007669"/>
    <property type="project" value="UniProtKB-KW"/>
</dbReference>
<dbReference type="Gene3D" id="2.20.110.10">
    <property type="entry name" value="Histone H3 K4-specific methyltransferase SET7/9 N-terminal domain"/>
    <property type="match status" value="1"/>
</dbReference>
<name>A0A3B5A357_9TELE</name>
<evidence type="ECO:0000256" key="1">
    <source>
        <dbReference type="ARBA" id="ARBA00022723"/>
    </source>
</evidence>
<dbReference type="SMART" id="SM00248">
    <property type="entry name" value="ANK"/>
    <property type="match status" value="5"/>
</dbReference>
<feature type="coiled-coil region" evidence="7">
    <location>
        <begin position="431"/>
        <end position="458"/>
    </location>
</feature>
<keyword evidence="3 6" id="KW-0863">Zinc-finger</keyword>
<feature type="repeat" description="ANK" evidence="5">
    <location>
        <begin position="675"/>
        <end position="701"/>
    </location>
</feature>
<keyword evidence="7" id="KW-0175">Coiled coil</keyword>
<keyword evidence="2" id="KW-0677">Repeat</keyword>
<dbReference type="Pfam" id="PF12796">
    <property type="entry name" value="Ank_2"/>
    <property type="match status" value="2"/>
</dbReference>
<proteinExistence type="predicted"/>